<reference evidence="1 2" key="1">
    <citation type="submission" date="2019-01" db="EMBL/GenBank/DDBJ databases">
        <authorList>
            <person name="Chen W.-M."/>
        </authorList>
    </citation>
    <scope>NUCLEOTIDE SEQUENCE [LARGE SCALE GENOMIC DNA]</scope>
    <source>
        <strain evidence="1 2">KYPC3</strain>
    </source>
</reference>
<dbReference type="Proteomes" id="UP000283077">
    <property type="component" value="Unassembled WGS sequence"/>
</dbReference>
<comment type="caution">
    <text evidence="1">The sequence shown here is derived from an EMBL/GenBank/DDBJ whole genome shotgun (WGS) entry which is preliminary data.</text>
</comment>
<sequence>MINSARSRILQFLQIAHCQYRIDGHQILLCNATLTFEDQQLCIERPGKPLRTMPYQKLNLDRLLYLVAMQQDKKLPAV</sequence>
<gene>
    <name evidence="1" type="ORF">EOE67_12930</name>
</gene>
<accession>A0A437QMH6</accession>
<organism evidence="1 2">
    <name type="scientific">Rheinheimera riviphila</name>
    <dbReference type="NCBI Taxonomy" id="1834037"/>
    <lineage>
        <taxon>Bacteria</taxon>
        <taxon>Pseudomonadati</taxon>
        <taxon>Pseudomonadota</taxon>
        <taxon>Gammaproteobacteria</taxon>
        <taxon>Chromatiales</taxon>
        <taxon>Chromatiaceae</taxon>
        <taxon>Rheinheimera</taxon>
    </lineage>
</organism>
<evidence type="ECO:0000313" key="1">
    <source>
        <dbReference type="EMBL" id="RVU35724.1"/>
    </source>
</evidence>
<keyword evidence="2" id="KW-1185">Reference proteome</keyword>
<name>A0A437QMH6_9GAMM</name>
<protein>
    <submittedName>
        <fullName evidence="1">Uncharacterized protein</fullName>
    </submittedName>
</protein>
<evidence type="ECO:0000313" key="2">
    <source>
        <dbReference type="Proteomes" id="UP000283077"/>
    </source>
</evidence>
<dbReference type="AlphaFoldDB" id="A0A437QMH6"/>
<proteinExistence type="predicted"/>
<dbReference type="RefSeq" id="WP_127699536.1">
    <property type="nucleotide sequence ID" value="NZ_SACS01000013.1"/>
</dbReference>
<dbReference type="EMBL" id="SACS01000013">
    <property type="protein sequence ID" value="RVU35724.1"/>
    <property type="molecule type" value="Genomic_DNA"/>
</dbReference>
<dbReference type="OrthoDB" id="5771260at2"/>